<comment type="caution">
    <text evidence="6">The sequence shown here is derived from an EMBL/GenBank/DDBJ whole genome shotgun (WGS) entry which is preliminary data.</text>
</comment>
<dbReference type="Pfam" id="PF00990">
    <property type="entry name" value="GGDEF"/>
    <property type="match status" value="1"/>
</dbReference>
<comment type="catalytic activity">
    <reaction evidence="3">
        <text>2 GTP = 3',3'-c-di-GMP + 2 diphosphate</text>
        <dbReference type="Rhea" id="RHEA:24898"/>
        <dbReference type="ChEBI" id="CHEBI:33019"/>
        <dbReference type="ChEBI" id="CHEBI:37565"/>
        <dbReference type="ChEBI" id="CHEBI:58805"/>
        <dbReference type="EC" id="2.7.7.65"/>
    </reaction>
</comment>
<dbReference type="AlphaFoldDB" id="A0A9X1ZR00"/>
<organism evidence="6 7">
    <name type="scientific">Shewanella gaetbuli</name>
    <dbReference type="NCBI Taxonomy" id="220752"/>
    <lineage>
        <taxon>Bacteria</taxon>
        <taxon>Pseudomonadati</taxon>
        <taxon>Pseudomonadota</taxon>
        <taxon>Gammaproteobacteria</taxon>
        <taxon>Alteromonadales</taxon>
        <taxon>Shewanellaceae</taxon>
        <taxon>Shewanella</taxon>
    </lineage>
</organism>
<evidence type="ECO:0000256" key="2">
    <source>
        <dbReference type="ARBA" id="ARBA00012528"/>
    </source>
</evidence>
<dbReference type="CDD" id="cd01949">
    <property type="entry name" value="GGDEF"/>
    <property type="match status" value="1"/>
</dbReference>
<dbReference type="EC" id="2.7.7.65" evidence="2"/>
<feature type="transmembrane region" description="Helical" evidence="4">
    <location>
        <begin position="175"/>
        <end position="196"/>
    </location>
</feature>
<protein>
    <recommendedName>
        <fullName evidence="2">diguanylate cyclase</fullName>
        <ecNumber evidence="2">2.7.7.65</ecNumber>
    </recommendedName>
</protein>
<feature type="transmembrane region" description="Helical" evidence="4">
    <location>
        <begin position="97"/>
        <end position="116"/>
    </location>
</feature>
<dbReference type="GO" id="GO:0043709">
    <property type="term" value="P:cell adhesion involved in single-species biofilm formation"/>
    <property type="evidence" value="ECO:0007669"/>
    <property type="project" value="TreeGrafter"/>
</dbReference>
<dbReference type="SMART" id="SM00267">
    <property type="entry name" value="GGDEF"/>
    <property type="match status" value="1"/>
</dbReference>
<feature type="transmembrane region" description="Helical" evidence="4">
    <location>
        <begin position="136"/>
        <end position="154"/>
    </location>
</feature>
<keyword evidence="6" id="KW-0808">Transferase</keyword>
<feature type="transmembrane region" description="Helical" evidence="4">
    <location>
        <begin position="12"/>
        <end position="33"/>
    </location>
</feature>
<dbReference type="Proteomes" id="UP001139333">
    <property type="component" value="Unassembled WGS sequence"/>
</dbReference>
<dbReference type="PANTHER" id="PTHR45138">
    <property type="entry name" value="REGULATORY COMPONENTS OF SENSORY TRANSDUCTION SYSTEM"/>
    <property type="match status" value="1"/>
</dbReference>
<evidence type="ECO:0000256" key="4">
    <source>
        <dbReference type="SAM" id="Phobius"/>
    </source>
</evidence>
<keyword evidence="4" id="KW-0472">Membrane</keyword>
<dbReference type="SUPFAM" id="SSF55073">
    <property type="entry name" value="Nucleotide cyclase"/>
    <property type="match status" value="1"/>
</dbReference>
<gene>
    <name evidence="6" type="ORF">L2672_14505</name>
</gene>
<dbReference type="RefSeq" id="WP_248996560.1">
    <property type="nucleotide sequence ID" value="NZ_JAKIKP010000013.1"/>
</dbReference>
<comment type="cofactor">
    <cofactor evidence="1">
        <name>Mg(2+)</name>
        <dbReference type="ChEBI" id="CHEBI:18420"/>
    </cofactor>
</comment>
<dbReference type="InterPro" id="IPR050469">
    <property type="entry name" value="Diguanylate_Cyclase"/>
</dbReference>
<feature type="domain" description="GGDEF" evidence="5">
    <location>
        <begin position="579"/>
        <end position="716"/>
    </location>
</feature>
<accession>A0A9X1ZR00</accession>
<sequence length="723" mass="82888">MINKLTNYKNLFFATFLGMLGLIINLYPLPFFANVQFVLGNTFTVIVAILCGPWYALLTSILASSGLMMIWESYHVYLFFGLEAIFIGFCRRRDIYALYSSVMFWLFIGMPLFYFVGNILFNLPADHLPFVTIKQAINSLIYTSIASLLILMIPKLWLFETKIKDKKRRTLSKQMTYFITLMITLTSLFSTLYFNYTSLITQQNLIKQNQNETVFHLSNSGDQYVNHHIKAIENAAQTFSLSDPNKQKQQHALNSLHQNYPGFITMLLTDNNSKVIAGSPLTKFQLTDDMKVNDRDYFIEAFYNQKVFISSVFLGRGFGNDAIIAISAPYFNSNNPMEPQGIIEGSLNLQHFTTIDYDFKQTNTQSIVLTDEKGSIIYASDRLNLEVMSPFDYSIHAGAYKTKLNLLNIHDTDSLIPEFIYASHKMNNGWIIYLVEPFLPLLKLAEKQMFTSFVLLLFALLLSFFISHKISKLLTVPLEMVANQFGQFSEKQISTQVLDENSPKEVYSLYNRLLKSKQQLIAHQLELEETVAIRTHELESANKKLKALVDKDPLTQLYNRRYAEQKFAEIRDYCKRSEQALTVAILDLDFFKQVNDTYGHLAGDECLRQVADLLRQFYKRDVDVVARYGGEEFILILPLSNALSIEQHLNQFRLALAQMTIVAPKTKKEFSLTTSIGAITANADFNKDIDHWIKVADDNLYQAKAQGRNQVRLTIINSDLSAE</sequence>
<dbReference type="GO" id="GO:1902201">
    <property type="term" value="P:negative regulation of bacterial-type flagellum-dependent cell motility"/>
    <property type="evidence" value="ECO:0007669"/>
    <property type="project" value="TreeGrafter"/>
</dbReference>
<feature type="transmembrane region" description="Helical" evidence="4">
    <location>
        <begin position="74"/>
        <end position="90"/>
    </location>
</feature>
<name>A0A9X1ZR00_9GAMM</name>
<evidence type="ECO:0000256" key="1">
    <source>
        <dbReference type="ARBA" id="ARBA00001946"/>
    </source>
</evidence>
<dbReference type="InterPro" id="IPR043128">
    <property type="entry name" value="Rev_trsase/Diguanyl_cyclase"/>
</dbReference>
<dbReference type="FunFam" id="3.30.70.270:FF:000001">
    <property type="entry name" value="Diguanylate cyclase domain protein"/>
    <property type="match status" value="1"/>
</dbReference>
<evidence type="ECO:0000256" key="3">
    <source>
        <dbReference type="ARBA" id="ARBA00034247"/>
    </source>
</evidence>
<dbReference type="PROSITE" id="PS50887">
    <property type="entry name" value="GGDEF"/>
    <property type="match status" value="1"/>
</dbReference>
<dbReference type="NCBIfam" id="TIGR00254">
    <property type="entry name" value="GGDEF"/>
    <property type="match status" value="1"/>
</dbReference>
<keyword evidence="4" id="KW-1133">Transmembrane helix</keyword>
<dbReference type="InterPro" id="IPR000160">
    <property type="entry name" value="GGDEF_dom"/>
</dbReference>
<dbReference type="Gene3D" id="3.30.450.20">
    <property type="entry name" value="PAS domain"/>
    <property type="match status" value="1"/>
</dbReference>
<dbReference type="EMBL" id="JAKIKP010000013">
    <property type="protein sequence ID" value="MCL1143890.1"/>
    <property type="molecule type" value="Genomic_DNA"/>
</dbReference>
<dbReference type="GO" id="GO:0052621">
    <property type="term" value="F:diguanylate cyclase activity"/>
    <property type="evidence" value="ECO:0007669"/>
    <property type="project" value="UniProtKB-EC"/>
</dbReference>
<dbReference type="CDD" id="cd12914">
    <property type="entry name" value="PDC1_DGC_like"/>
    <property type="match status" value="1"/>
</dbReference>
<keyword evidence="7" id="KW-1185">Reference proteome</keyword>
<keyword evidence="6" id="KW-0548">Nucleotidyltransferase</keyword>
<evidence type="ECO:0000259" key="5">
    <source>
        <dbReference type="PROSITE" id="PS50887"/>
    </source>
</evidence>
<evidence type="ECO:0000313" key="6">
    <source>
        <dbReference type="EMBL" id="MCL1143890.1"/>
    </source>
</evidence>
<feature type="transmembrane region" description="Helical" evidence="4">
    <location>
        <begin position="449"/>
        <end position="466"/>
    </location>
</feature>
<feature type="transmembrane region" description="Helical" evidence="4">
    <location>
        <begin position="45"/>
        <end position="68"/>
    </location>
</feature>
<dbReference type="PANTHER" id="PTHR45138:SF9">
    <property type="entry name" value="DIGUANYLATE CYCLASE DGCM-RELATED"/>
    <property type="match status" value="1"/>
</dbReference>
<proteinExistence type="predicted"/>
<keyword evidence="4" id="KW-0812">Transmembrane</keyword>
<evidence type="ECO:0000313" key="7">
    <source>
        <dbReference type="Proteomes" id="UP001139333"/>
    </source>
</evidence>
<reference evidence="6" key="1">
    <citation type="submission" date="2022-01" db="EMBL/GenBank/DDBJ databases">
        <title>Whole genome-based taxonomy of the Shewanellaceae.</title>
        <authorList>
            <person name="Martin-Rodriguez A.J."/>
        </authorList>
    </citation>
    <scope>NUCLEOTIDE SEQUENCE</scope>
    <source>
        <strain evidence="6">DSM 16422</strain>
    </source>
</reference>
<dbReference type="GO" id="GO:0005886">
    <property type="term" value="C:plasma membrane"/>
    <property type="evidence" value="ECO:0007669"/>
    <property type="project" value="TreeGrafter"/>
</dbReference>
<dbReference type="Gene3D" id="3.30.70.270">
    <property type="match status" value="1"/>
</dbReference>
<dbReference type="InterPro" id="IPR029787">
    <property type="entry name" value="Nucleotide_cyclase"/>
</dbReference>